<feature type="signal peptide" evidence="1">
    <location>
        <begin position="1"/>
        <end position="21"/>
    </location>
</feature>
<dbReference type="OrthoDB" id="631295at2"/>
<dbReference type="RefSeq" id="WP_089687959.1">
    <property type="nucleotide sequence ID" value="NZ_FNFO01000014.1"/>
</dbReference>
<dbReference type="AlphaFoldDB" id="A0A1G9TPY2"/>
<evidence type="ECO:0000256" key="1">
    <source>
        <dbReference type="SAM" id="SignalP"/>
    </source>
</evidence>
<name>A0A1G9TPY2_9BACT</name>
<evidence type="ECO:0000313" key="3">
    <source>
        <dbReference type="EMBL" id="SDM49494.1"/>
    </source>
</evidence>
<dbReference type="EMBL" id="FNFO01000014">
    <property type="protein sequence ID" value="SDM49494.1"/>
    <property type="molecule type" value="Genomic_DNA"/>
</dbReference>
<dbReference type="Pfam" id="PF14292">
    <property type="entry name" value="SusE"/>
    <property type="match status" value="1"/>
</dbReference>
<organism evidence="3 4">
    <name type="scientific">Catalinimonas alkaloidigena</name>
    <dbReference type="NCBI Taxonomy" id="1075417"/>
    <lineage>
        <taxon>Bacteria</taxon>
        <taxon>Pseudomonadati</taxon>
        <taxon>Bacteroidota</taxon>
        <taxon>Cytophagia</taxon>
        <taxon>Cytophagales</taxon>
        <taxon>Catalimonadaceae</taxon>
        <taxon>Catalinimonas</taxon>
    </lineage>
</organism>
<accession>A0A1G9TPY2</accession>
<sequence length="410" mass="45794">MKLIKRPFVVWLALLVVCATACQQDPYTLETDIVQLGSLEAPSSNSAILINPEKDSSVTFSWSSAQAADGGLVLYRVLFDVEGGDFSHPIYALPADNKGGRNALTLSPVYLNIIASKAGIKQLETGKVSWTVEASSGYHLTRYTESMDLVLTRPEGLAEFPRFMYIFGEATEAEQLTEGVAFKEISPELPTDEIKPGVFESITLLKAGDYFIADANHPDSTVHYYYLNEEGKLRSGQQPTAFTLPEGVYRVRMNLSLATVTFEAMSAIELYILANQTTKATLTYVGDHTFRSTEGYFDFLTTGAPEAPDWLGWEEERYRFRVTIGGQESYLGSYHNADMNGSLVEGQQVYNVRPDGQEPASYYFTYFLGPDAEYWQGAWKFADSYNGAPFTVSVVFDPKADHYYHEFKRN</sequence>
<feature type="chain" id="PRO_5011484309" evidence="1">
    <location>
        <begin position="22"/>
        <end position="410"/>
    </location>
</feature>
<dbReference type="STRING" id="1075417.SAMN05421823_11476"/>
<dbReference type="InterPro" id="IPR025970">
    <property type="entry name" value="SusE"/>
</dbReference>
<gene>
    <name evidence="3" type="ORF">SAMN05421823_11476</name>
</gene>
<keyword evidence="1" id="KW-0732">Signal</keyword>
<evidence type="ECO:0000259" key="2">
    <source>
        <dbReference type="Pfam" id="PF14292"/>
    </source>
</evidence>
<evidence type="ECO:0000313" key="4">
    <source>
        <dbReference type="Proteomes" id="UP000198510"/>
    </source>
</evidence>
<dbReference type="Proteomes" id="UP000198510">
    <property type="component" value="Unassembled WGS sequence"/>
</dbReference>
<proteinExistence type="predicted"/>
<reference evidence="3 4" key="1">
    <citation type="submission" date="2016-10" db="EMBL/GenBank/DDBJ databases">
        <authorList>
            <person name="de Groot N.N."/>
        </authorList>
    </citation>
    <scope>NUCLEOTIDE SEQUENCE [LARGE SCALE GENOMIC DNA]</scope>
    <source>
        <strain evidence="3 4">DSM 25186</strain>
    </source>
</reference>
<keyword evidence="4" id="KW-1185">Reference proteome</keyword>
<protein>
    <submittedName>
        <fullName evidence="3">SusE outer membrane protein</fullName>
    </submittedName>
</protein>
<feature type="domain" description="SusE outer membrane protein" evidence="2">
    <location>
        <begin position="38"/>
        <end position="132"/>
    </location>
</feature>